<evidence type="ECO:0000256" key="2">
    <source>
        <dbReference type="HAMAP-Rule" id="MF_00795"/>
    </source>
</evidence>
<dbReference type="EMBL" id="SNYC01000004">
    <property type="protein sequence ID" value="TDQ09939.1"/>
    <property type="molecule type" value="Genomic_DNA"/>
</dbReference>
<accession>A0A4R6SWY9</accession>
<protein>
    <recommendedName>
        <fullName evidence="2">PF03932 family protein CutC</fullName>
    </recommendedName>
</protein>
<proteinExistence type="inferred from homology"/>
<dbReference type="InterPro" id="IPR036822">
    <property type="entry name" value="CutC-like_dom_sf"/>
</dbReference>
<dbReference type="Pfam" id="PF03932">
    <property type="entry name" value="CutC"/>
    <property type="match status" value="1"/>
</dbReference>
<dbReference type="GO" id="GO:0005737">
    <property type="term" value="C:cytoplasm"/>
    <property type="evidence" value="ECO:0007669"/>
    <property type="project" value="UniProtKB-SubCell"/>
</dbReference>
<dbReference type="FunFam" id="3.20.20.380:FF:000001">
    <property type="entry name" value="Copper homeostasis protein CutC"/>
    <property type="match status" value="1"/>
</dbReference>
<dbReference type="PANTHER" id="PTHR12598:SF0">
    <property type="entry name" value="COPPER HOMEOSTASIS PROTEIN CUTC HOMOLOG"/>
    <property type="match status" value="1"/>
</dbReference>
<sequence length="240" mass="26474">MLVEVVAFNLHSALVAATAGADRIEICDNIHEGGTTPSYGCVRVLKQKLSIPVFPMIRPRGGDFLYTNEETDAMLADIELFKNIGCEGIVVGCLLQNGTVDKEKLTSFVKAAHPMSVTFHRAFDRCENAFKALEDIIECGCSRILTSGQMPFAHEGIPLIRELILKAANRILIIPGGGITSDIIMDLVEETKATEYHTPVKAVVSSRMNYCQEKMQETLETISVNVNELHLIKQLIQRKA</sequence>
<dbReference type="RefSeq" id="WP_133575987.1">
    <property type="nucleotide sequence ID" value="NZ_SNYC01000004.1"/>
</dbReference>
<name>A0A4R6SWY9_9SPHI</name>
<keyword evidence="4" id="KW-1185">Reference proteome</keyword>
<dbReference type="HAMAP" id="MF_00795">
    <property type="entry name" value="CutC"/>
    <property type="match status" value="1"/>
</dbReference>
<dbReference type="PANTHER" id="PTHR12598">
    <property type="entry name" value="COPPER HOMEOSTASIS PROTEIN CUTC"/>
    <property type="match status" value="1"/>
</dbReference>
<evidence type="ECO:0000256" key="1">
    <source>
        <dbReference type="ARBA" id="ARBA00007768"/>
    </source>
</evidence>
<dbReference type="GO" id="GO:0005507">
    <property type="term" value="F:copper ion binding"/>
    <property type="evidence" value="ECO:0007669"/>
    <property type="project" value="TreeGrafter"/>
</dbReference>
<gene>
    <name evidence="2" type="primary">cutC</name>
    <name evidence="3" type="ORF">ATK78_2098</name>
</gene>
<dbReference type="AlphaFoldDB" id="A0A4R6SWY9"/>
<comment type="similarity">
    <text evidence="1 2">Belongs to the CutC family.</text>
</comment>
<dbReference type="Proteomes" id="UP000295620">
    <property type="component" value="Unassembled WGS sequence"/>
</dbReference>
<keyword evidence="2" id="KW-0963">Cytoplasm</keyword>
<organism evidence="3 4">
    <name type="scientific">Pedobacter metabolipauper</name>
    <dbReference type="NCBI Taxonomy" id="425513"/>
    <lineage>
        <taxon>Bacteria</taxon>
        <taxon>Pseudomonadati</taxon>
        <taxon>Bacteroidota</taxon>
        <taxon>Sphingobacteriia</taxon>
        <taxon>Sphingobacteriales</taxon>
        <taxon>Sphingobacteriaceae</taxon>
        <taxon>Pedobacter</taxon>
    </lineage>
</organism>
<evidence type="ECO:0000313" key="3">
    <source>
        <dbReference type="EMBL" id="TDQ09939.1"/>
    </source>
</evidence>
<dbReference type="SUPFAM" id="SSF110395">
    <property type="entry name" value="CutC-like"/>
    <property type="match status" value="1"/>
</dbReference>
<comment type="caution">
    <text evidence="3">The sequence shown here is derived from an EMBL/GenBank/DDBJ whole genome shotgun (WGS) entry which is preliminary data.</text>
</comment>
<comment type="subcellular location">
    <subcellularLocation>
        <location evidence="2">Cytoplasm</location>
    </subcellularLocation>
</comment>
<evidence type="ECO:0000313" key="4">
    <source>
        <dbReference type="Proteomes" id="UP000295620"/>
    </source>
</evidence>
<dbReference type="OrthoDB" id="9815677at2"/>
<comment type="caution">
    <text evidence="2">Once thought to be involved in copper homeostasis, experiments in E.coli have shown this is not the case.</text>
</comment>
<dbReference type="InterPro" id="IPR005627">
    <property type="entry name" value="CutC-like"/>
</dbReference>
<reference evidence="3 4" key="1">
    <citation type="submission" date="2019-03" db="EMBL/GenBank/DDBJ databases">
        <title>Genomic Encyclopedia of Archaeal and Bacterial Type Strains, Phase II (KMG-II): from individual species to whole genera.</title>
        <authorList>
            <person name="Goeker M."/>
        </authorList>
    </citation>
    <scope>NUCLEOTIDE SEQUENCE [LARGE SCALE GENOMIC DNA]</scope>
    <source>
        <strain evidence="3 4">DSM 19035</strain>
    </source>
</reference>
<dbReference type="Gene3D" id="3.20.20.380">
    <property type="entry name" value="Copper homeostasis (CutC) domain"/>
    <property type="match status" value="1"/>
</dbReference>